<reference evidence="2 3" key="1">
    <citation type="submission" date="2021-06" db="EMBL/GenBank/DDBJ databases">
        <title>Caerostris extrusa draft genome.</title>
        <authorList>
            <person name="Kono N."/>
            <person name="Arakawa K."/>
        </authorList>
    </citation>
    <scope>NUCLEOTIDE SEQUENCE [LARGE SCALE GENOMIC DNA]</scope>
</reference>
<protein>
    <submittedName>
        <fullName evidence="2">Uncharacterized protein</fullName>
    </submittedName>
</protein>
<dbReference type="AlphaFoldDB" id="A0AAV4M3J8"/>
<evidence type="ECO:0000313" key="3">
    <source>
        <dbReference type="Proteomes" id="UP001054945"/>
    </source>
</evidence>
<gene>
    <name evidence="2" type="ORF">CEXT_335861</name>
</gene>
<evidence type="ECO:0000256" key="1">
    <source>
        <dbReference type="SAM" id="MobiDB-lite"/>
    </source>
</evidence>
<proteinExistence type="predicted"/>
<name>A0AAV4M3J8_CAEEX</name>
<keyword evidence="3" id="KW-1185">Reference proteome</keyword>
<dbReference type="EMBL" id="BPLR01019339">
    <property type="protein sequence ID" value="GIX66790.1"/>
    <property type="molecule type" value="Genomic_DNA"/>
</dbReference>
<accession>A0AAV4M3J8</accession>
<comment type="caution">
    <text evidence="2">The sequence shown here is derived from an EMBL/GenBank/DDBJ whole genome shotgun (WGS) entry which is preliminary data.</text>
</comment>
<dbReference type="Proteomes" id="UP001054945">
    <property type="component" value="Unassembled WGS sequence"/>
</dbReference>
<organism evidence="2 3">
    <name type="scientific">Caerostris extrusa</name>
    <name type="common">Bark spider</name>
    <name type="synonym">Caerostris bankana</name>
    <dbReference type="NCBI Taxonomy" id="172846"/>
    <lineage>
        <taxon>Eukaryota</taxon>
        <taxon>Metazoa</taxon>
        <taxon>Ecdysozoa</taxon>
        <taxon>Arthropoda</taxon>
        <taxon>Chelicerata</taxon>
        <taxon>Arachnida</taxon>
        <taxon>Araneae</taxon>
        <taxon>Araneomorphae</taxon>
        <taxon>Entelegynae</taxon>
        <taxon>Araneoidea</taxon>
        <taxon>Araneidae</taxon>
        <taxon>Caerostris</taxon>
    </lineage>
</organism>
<sequence>MGGRGGAVRCVSSRQTTEGESLKNSLLISSREFSAMNTPSFVAVISLVGIDNGSCPTPSIALALSSDRPYGREVVGKSCWFKVYTLSFKM</sequence>
<feature type="region of interest" description="Disordered" evidence="1">
    <location>
        <begin position="1"/>
        <end position="20"/>
    </location>
</feature>
<evidence type="ECO:0000313" key="2">
    <source>
        <dbReference type="EMBL" id="GIX66790.1"/>
    </source>
</evidence>